<evidence type="ECO:0000313" key="1">
    <source>
        <dbReference type="EMBL" id="MPL96092.1"/>
    </source>
</evidence>
<proteinExistence type="predicted"/>
<dbReference type="Pfam" id="PF14054">
    <property type="entry name" value="DUF4249"/>
    <property type="match status" value="1"/>
</dbReference>
<gene>
    <name evidence="1" type="ORF">SDC9_42267</name>
</gene>
<comment type="caution">
    <text evidence="1">The sequence shown here is derived from an EMBL/GenBank/DDBJ whole genome shotgun (WGS) entry which is preliminary data.</text>
</comment>
<reference evidence="1" key="1">
    <citation type="submission" date="2019-08" db="EMBL/GenBank/DDBJ databases">
        <authorList>
            <person name="Kucharzyk K."/>
            <person name="Murdoch R.W."/>
            <person name="Higgins S."/>
            <person name="Loffler F."/>
        </authorList>
    </citation>
    <scope>NUCLEOTIDE SEQUENCE</scope>
</reference>
<sequence length="275" mass="29989">MPLKTKRYNKLIILIAAIISASCSEIIEININDSHPQLVVEASIGRGEPAVVVLTRSVNLYHTGTFPPVSGALIIISDKEGNSEILTEINPGIYVSVNLTGKSGQTYFLTVESEEEIISSSGRIPEYVPVDTFRVVNSIYPGGGPPVLPNQTADFYEVYVTYTDPVDEQNYYRIVLTVNGKISGNNYVYDDRLTNGNQIENLLVVYNPELKPGDSISVEVQCISKSVYEYFKSMGGSSGGPGGSSSPANPYTNLQGAILGFFNPHTVERLHYIIP</sequence>
<dbReference type="AlphaFoldDB" id="A0A644W047"/>
<dbReference type="InterPro" id="IPR025345">
    <property type="entry name" value="DUF4249"/>
</dbReference>
<protein>
    <recommendedName>
        <fullName evidence="2">DUF4249 domain-containing protein</fullName>
    </recommendedName>
</protein>
<dbReference type="EMBL" id="VSSQ01000494">
    <property type="protein sequence ID" value="MPL96092.1"/>
    <property type="molecule type" value="Genomic_DNA"/>
</dbReference>
<dbReference type="PROSITE" id="PS51257">
    <property type="entry name" value="PROKAR_LIPOPROTEIN"/>
    <property type="match status" value="1"/>
</dbReference>
<organism evidence="1">
    <name type="scientific">bioreactor metagenome</name>
    <dbReference type="NCBI Taxonomy" id="1076179"/>
    <lineage>
        <taxon>unclassified sequences</taxon>
        <taxon>metagenomes</taxon>
        <taxon>ecological metagenomes</taxon>
    </lineage>
</organism>
<accession>A0A644W047</accession>
<evidence type="ECO:0008006" key="2">
    <source>
        <dbReference type="Google" id="ProtNLM"/>
    </source>
</evidence>
<name>A0A644W047_9ZZZZ</name>